<evidence type="ECO:0000256" key="1">
    <source>
        <dbReference type="SAM" id="Phobius"/>
    </source>
</evidence>
<sequence>MARKLSSKKSLDLSKDSPSNTEVWPMVAVYLVVCVAFFVPGMATIAKFLYPFLTFLIALFLYKNDRPLYLGFCWCSWILTSGFTRIVEYNSGSFDANRLMLSAPYLVGFAVLPSVVSRALKVKSNLVPMLIPIMGVLYASIVALIADVSLMSFFKDFLDWLAPLLFAFFIVDNWSLYPRFREVTIEVFKWSVVVLGIYGVVQFVLAPPWDRYWLNQISANGLAGNSFGLPQPFGIRVFSLMDSPGVFAIFLSAALLIQLSTCNMMALVASMGGYLSFLLTVVRSVWGGWSVGLLFLISMPQPRLHRRVLFAMLCIACLLLPIVWSNNFSDIIVSRFETFGDLESDGSGQARLSIYAKYLNQALESFVGMGIGRAPGVDSALLDSLLSLGWIGVLPYLAGLLIPIYLILKRPIENEDTFLQACKAIYIATLLQLPFGSAMLGPSGVILWGFAGFVIAGCKFHRRQQYQNYVRPPIS</sequence>
<feature type="transmembrane region" description="Helical" evidence="1">
    <location>
        <begin position="69"/>
        <end position="87"/>
    </location>
</feature>
<reference evidence="2" key="1">
    <citation type="submission" date="2020-10" db="EMBL/GenBank/DDBJ databases">
        <authorList>
            <person name="Castelo-Branco R."/>
            <person name="Eusebio N."/>
            <person name="Adriana R."/>
            <person name="Vieira A."/>
            <person name="Brugerolle De Fraissinette N."/>
            <person name="Rezende De Castro R."/>
            <person name="Schneider M.P."/>
            <person name="Vasconcelos V."/>
            <person name="Leao P.N."/>
        </authorList>
    </citation>
    <scope>NUCLEOTIDE SEQUENCE</scope>
    <source>
        <strain evidence="2">LEGE 11480</strain>
    </source>
</reference>
<feature type="transmembrane region" description="Helical" evidence="1">
    <location>
        <begin position="308"/>
        <end position="324"/>
    </location>
</feature>
<feature type="transmembrane region" description="Helical" evidence="1">
    <location>
        <begin position="388"/>
        <end position="408"/>
    </location>
</feature>
<dbReference type="PANTHER" id="PTHR37422">
    <property type="entry name" value="TEICHURONIC ACID BIOSYNTHESIS PROTEIN TUAE"/>
    <property type="match status" value="1"/>
</dbReference>
<feature type="transmembrane region" description="Helical" evidence="1">
    <location>
        <begin position="445"/>
        <end position="461"/>
    </location>
</feature>
<feature type="transmembrane region" description="Helical" evidence="1">
    <location>
        <begin position="245"/>
        <end position="268"/>
    </location>
</feature>
<dbReference type="AlphaFoldDB" id="A0A928VJL5"/>
<dbReference type="EMBL" id="JADEXQ010000017">
    <property type="protein sequence ID" value="MBE9029535.1"/>
    <property type="molecule type" value="Genomic_DNA"/>
</dbReference>
<proteinExistence type="predicted"/>
<accession>A0A928VJL5</accession>
<keyword evidence="1" id="KW-1133">Transmembrane helix</keyword>
<keyword evidence="1" id="KW-0472">Membrane</keyword>
<dbReference type="PANTHER" id="PTHR37422:SF23">
    <property type="entry name" value="TEICHURONIC ACID BIOSYNTHESIS PROTEIN TUAE"/>
    <property type="match status" value="1"/>
</dbReference>
<dbReference type="RefSeq" id="WP_264324353.1">
    <property type="nucleotide sequence ID" value="NZ_JADEXQ010000017.1"/>
</dbReference>
<protein>
    <submittedName>
        <fullName evidence="2">Uncharacterized protein</fullName>
    </submittedName>
</protein>
<gene>
    <name evidence="2" type="ORF">IQ266_07130</name>
</gene>
<feature type="transmembrane region" description="Helical" evidence="1">
    <location>
        <begin position="187"/>
        <end position="206"/>
    </location>
</feature>
<feature type="transmembrane region" description="Helical" evidence="1">
    <location>
        <begin position="274"/>
        <end position="296"/>
    </location>
</feature>
<feature type="transmembrane region" description="Helical" evidence="1">
    <location>
        <begin position="129"/>
        <end position="154"/>
    </location>
</feature>
<evidence type="ECO:0000313" key="2">
    <source>
        <dbReference type="EMBL" id="MBE9029535.1"/>
    </source>
</evidence>
<feature type="transmembrane region" description="Helical" evidence="1">
    <location>
        <begin position="99"/>
        <end position="117"/>
    </location>
</feature>
<comment type="caution">
    <text evidence="2">The sequence shown here is derived from an EMBL/GenBank/DDBJ whole genome shotgun (WGS) entry which is preliminary data.</text>
</comment>
<keyword evidence="3" id="KW-1185">Reference proteome</keyword>
<feature type="transmembrane region" description="Helical" evidence="1">
    <location>
        <begin position="160"/>
        <end position="180"/>
    </location>
</feature>
<dbReference type="Proteomes" id="UP000625316">
    <property type="component" value="Unassembled WGS sequence"/>
</dbReference>
<keyword evidence="1" id="KW-0812">Transmembrane</keyword>
<organism evidence="2 3">
    <name type="scientific">Romeriopsis navalis LEGE 11480</name>
    <dbReference type="NCBI Taxonomy" id="2777977"/>
    <lineage>
        <taxon>Bacteria</taxon>
        <taxon>Bacillati</taxon>
        <taxon>Cyanobacteriota</taxon>
        <taxon>Cyanophyceae</taxon>
        <taxon>Leptolyngbyales</taxon>
        <taxon>Leptolyngbyaceae</taxon>
        <taxon>Romeriopsis</taxon>
        <taxon>Romeriopsis navalis</taxon>
    </lineage>
</organism>
<evidence type="ECO:0000313" key="3">
    <source>
        <dbReference type="Proteomes" id="UP000625316"/>
    </source>
</evidence>
<name>A0A928VJL5_9CYAN</name>
<dbReference type="InterPro" id="IPR051533">
    <property type="entry name" value="WaaL-like"/>
</dbReference>
<feature type="transmembrane region" description="Helical" evidence="1">
    <location>
        <begin position="21"/>
        <end position="39"/>
    </location>
</feature>